<dbReference type="Pfam" id="PF01048">
    <property type="entry name" value="PNP_UDP_1"/>
    <property type="match status" value="1"/>
</dbReference>
<keyword evidence="3" id="KW-1185">Reference proteome</keyword>
<reference evidence="3" key="1">
    <citation type="journal article" date="2013" name="Nature">
        <title>Draft genome of the wheat A-genome progenitor Triticum urartu.</title>
        <authorList>
            <person name="Ling H.Q."/>
            <person name="Zhao S."/>
            <person name="Liu D."/>
            <person name="Wang J."/>
            <person name="Sun H."/>
            <person name="Zhang C."/>
            <person name="Fan H."/>
            <person name="Li D."/>
            <person name="Dong L."/>
            <person name="Tao Y."/>
            <person name="Gao C."/>
            <person name="Wu H."/>
            <person name="Li Y."/>
            <person name="Cui Y."/>
            <person name="Guo X."/>
            <person name="Zheng S."/>
            <person name="Wang B."/>
            <person name="Yu K."/>
            <person name="Liang Q."/>
            <person name="Yang W."/>
            <person name="Lou X."/>
            <person name="Chen J."/>
            <person name="Feng M."/>
            <person name="Jian J."/>
            <person name="Zhang X."/>
            <person name="Luo G."/>
            <person name="Jiang Y."/>
            <person name="Liu J."/>
            <person name="Wang Z."/>
            <person name="Sha Y."/>
            <person name="Zhang B."/>
            <person name="Wu H."/>
            <person name="Tang D."/>
            <person name="Shen Q."/>
            <person name="Xue P."/>
            <person name="Zou S."/>
            <person name="Wang X."/>
            <person name="Liu X."/>
            <person name="Wang F."/>
            <person name="Yang Y."/>
            <person name="An X."/>
            <person name="Dong Z."/>
            <person name="Zhang K."/>
            <person name="Zhang X."/>
            <person name="Luo M.C."/>
            <person name="Dvorak J."/>
            <person name="Tong Y."/>
            <person name="Wang J."/>
            <person name="Yang H."/>
            <person name="Li Z."/>
            <person name="Wang D."/>
            <person name="Zhang A."/>
            <person name="Wang J."/>
        </authorList>
    </citation>
    <scope>NUCLEOTIDE SEQUENCE</scope>
    <source>
        <strain evidence="3">cv. G1812</strain>
    </source>
</reference>
<dbReference type="Proteomes" id="UP000015106">
    <property type="component" value="Chromosome 7"/>
</dbReference>
<protein>
    <recommendedName>
        <fullName evidence="1">Nucleoside phosphorylase domain-containing protein</fullName>
    </recommendedName>
</protein>
<dbReference type="GO" id="GO:0009116">
    <property type="term" value="P:nucleoside metabolic process"/>
    <property type="evidence" value="ECO:0007669"/>
    <property type="project" value="InterPro"/>
</dbReference>
<reference evidence="2" key="3">
    <citation type="submission" date="2022-06" db="UniProtKB">
        <authorList>
            <consortium name="EnsemblPlants"/>
        </authorList>
    </citation>
    <scope>IDENTIFICATION</scope>
</reference>
<dbReference type="PANTHER" id="PTHR21234">
    <property type="entry name" value="PURINE NUCLEOSIDE PHOSPHORYLASE"/>
    <property type="match status" value="1"/>
</dbReference>
<accession>A0A8R7QYZ6</accession>
<sequence length="116" mass="12832">MGRLRWQVDRVNRRGPSIGLVMSYVTENTVLQASGYFRPWLVQPFLDLYGPRFHIGSIRGVNVIYALTEQRTLNAAVTVQTLLDVFSVSGIVHYGAAGSCNDSVSFQDVSDPKLVA</sequence>
<dbReference type="EnsemblPlants" id="TuG1812G0700000797.01.T01">
    <property type="protein sequence ID" value="TuG1812G0700000797.01.T01"/>
    <property type="gene ID" value="TuG1812G0700000797.01"/>
</dbReference>
<evidence type="ECO:0000313" key="3">
    <source>
        <dbReference type="Proteomes" id="UP000015106"/>
    </source>
</evidence>
<dbReference type="InterPro" id="IPR035994">
    <property type="entry name" value="Nucleoside_phosphorylase_sf"/>
</dbReference>
<evidence type="ECO:0000313" key="2">
    <source>
        <dbReference type="EnsemblPlants" id="TuG1812G0700000797.01.T01"/>
    </source>
</evidence>
<dbReference type="AlphaFoldDB" id="A0A8R7QYZ6"/>
<feature type="domain" description="Nucleoside phosphorylase" evidence="1">
    <location>
        <begin position="50"/>
        <end position="109"/>
    </location>
</feature>
<dbReference type="GO" id="GO:0003824">
    <property type="term" value="F:catalytic activity"/>
    <property type="evidence" value="ECO:0007669"/>
    <property type="project" value="InterPro"/>
</dbReference>
<dbReference type="Gene3D" id="3.40.50.1580">
    <property type="entry name" value="Nucleoside phosphorylase domain"/>
    <property type="match status" value="1"/>
</dbReference>
<dbReference type="SUPFAM" id="SSF53167">
    <property type="entry name" value="Purine and uridine phosphorylases"/>
    <property type="match status" value="1"/>
</dbReference>
<dbReference type="Gramene" id="TuG1812G0700000797.01.T01">
    <property type="protein sequence ID" value="TuG1812G0700000797.01.T01"/>
    <property type="gene ID" value="TuG1812G0700000797.01"/>
</dbReference>
<organism evidence="2 3">
    <name type="scientific">Triticum urartu</name>
    <name type="common">Red wild einkorn</name>
    <name type="synonym">Crithodium urartu</name>
    <dbReference type="NCBI Taxonomy" id="4572"/>
    <lineage>
        <taxon>Eukaryota</taxon>
        <taxon>Viridiplantae</taxon>
        <taxon>Streptophyta</taxon>
        <taxon>Embryophyta</taxon>
        <taxon>Tracheophyta</taxon>
        <taxon>Spermatophyta</taxon>
        <taxon>Magnoliopsida</taxon>
        <taxon>Liliopsida</taxon>
        <taxon>Poales</taxon>
        <taxon>Poaceae</taxon>
        <taxon>BOP clade</taxon>
        <taxon>Pooideae</taxon>
        <taxon>Triticodae</taxon>
        <taxon>Triticeae</taxon>
        <taxon>Triticinae</taxon>
        <taxon>Triticum</taxon>
    </lineage>
</organism>
<reference evidence="2" key="2">
    <citation type="submission" date="2018-03" db="EMBL/GenBank/DDBJ databases">
        <title>The Triticum urartu genome reveals the dynamic nature of wheat genome evolution.</title>
        <authorList>
            <person name="Ling H."/>
            <person name="Ma B."/>
            <person name="Shi X."/>
            <person name="Liu H."/>
            <person name="Dong L."/>
            <person name="Sun H."/>
            <person name="Cao Y."/>
            <person name="Gao Q."/>
            <person name="Zheng S."/>
            <person name="Li Y."/>
            <person name="Yu Y."/>
            <person name="Du H."/>
            <person name="Qi M."/>
            <person name="Li Y."/>
            <person name="Yu H."/>
            <person name="Cui Y."/>
            <person name="Wang N."/>
            <person name="Chen C."/>
            <person name="Wu H."/>
            <person name="Zhao Y."/>
            <person name="Zhang J."/>
            <person name="Li Y."/>
            <person name="Zhou W."/>
            <person name="Zhang B."/>
            <person name="Hu W."/>
            <person name="Eijk M."/>
            <person name="Tang J."/>
            <person name="Witsenboer H."/>
            <person name="Zhao S."/>
            <person name="Li Z."/>
            <person name="Zhang A."/>
            <person name="Wang D."/>
            <person name="Liang C."/>
        </authorList>
    </citation>
    <scope>NUCLEOTIDE SEQUENCE [LARGE SCALE GENOMIC DNA]</scope>
    <source>
        <strain evidence="2">cv. G1812</strain>
    </source>
</reference>
<evidence type="ECO:0000259" key="1">
    <source>
        <dbReference type="Pfam" id="PF01048"/>
    </source>
</evidence>
<name>A0A8R7QYZ6_TRIUA</name>
<dbReference type="InterPro" id="IPR000845">
    <property type="entry name" value="Nucleoside_phosphorylase_d"/>
</dbReference>
<proteinExistence type="predicted"/>
<dbReference type="PANTHER" id="PTHR21234:SF43">
    <property type="entry name" value="OS06G0112100 PROTEIN"/>
    <property type="match status" value="1"/>
</dbReference>